<feature type="domain" description="Integrase core" evidence="1">
    <location>
        <begin position="1"/>
        <end position="40"/>
    </location>
</feature>
<protein>
    <recommendedName>
        <fullName evidence="1">Integrase core domain-containing protein</fullName>
    </recommendedName>
</protein>
<dbReference type="PANTHER" id="PTHR46791">
    <property type="entry name" value="EXPRESSED PROTEIN"/>
    <property type="match status" value="1"/>
</dbReference>
<dbReference type="InParanoid" id="A0A1X7V5A2"/>
<reference evidence="2" key="1">
    <citation type="submission" date="2017-05" db="UniProtKB">
        <authorList>
            <consortium name="EnsemblMetazoa"/>
        </authorList>
    </citation>
    <scope>IDENTIFICATION</scope>
</reference>
<evidence type="ECO:0000259" key="1">
    <source>
        <dbReference type="Pfam" id="PF24764"/>
    </source>
</evidence>
<dbReference type="InterPro" id="IPR058913">
    <property type="entry name" value="Integrase_dom_put"/>
</dbReference>
<dbReference type="Pfam" id="PF24764">
    <property type="entry name" value="rva_4"/>
    <property type="match status" value="1"/>
</dbReference>
<name>A0A1X7V5A2_AMPQE</name>
<evidence type="ECO:0000313" key="2">
    <source>
        <dbReference type="EnsemblMetazoa" id="Aqu2.1.35009_001"/>
    </source>
</evidence>
<dbReference type="PANTHER" id="PTHR46791:SF5">
    <property type="entry name" value="CLR5 DOMAIN-CONTAINING PROTEIN-RELATED"/>
    <property type="match status" value="1"/>
</dbReference>
<proteinExistence type="predicted"/>
<dbReference type="AlphaFoldDB" id="A0A1X7V5A2"/>
<organism evidence="2">
    <name type="scientific">Amphimedon queenslandica</name>
    <name type="common">Sponge</name>
    <dbReference type="NCBI Taxonomy" id="400682"/>
    <lineage>
        <taxon>Eukaryota</taxon>
        <taxon>Metazoa</taxon>
        <taxon>Porifera</taxon>
        <taxon>Demospongiae</taxon>
        <taxon>Heteroscleromorpha</taxon>
        <taxon>Haplosclerida</taxon>
        <taxon>Niphatidae</taxon>
        <taxon>Amphimedon</taxon>
    </lineage>
</organism>
<dbReference type="EnsemblMetazoa" id="Aqu2.1.35009_001">
    <property type="protein sequence ID" value="Aqu2.1.35009_001"/>
    <property type="gene ID" value="Aqu2.1.35009"/>
</dbReference>
<accession>A0A1X7V5A2</accession>
<sequence>HIDWYHKLIRWSFVIHGSIDGFSRLITFLRIATNNRAKTVPKPSCFSHL</sequence>